<dbReference type="AlphaFoldDB" id="A0A1F5S9G2"/>
<comment type="caution">
    <text evidence="1">The sequence shown here is derived from an EMBL/GenBank/DDBJ whole genome shotgun (WGS) entry which is preliminary data.</text>
</comment>
<dbReference type="Proteomes" id="UP000178323">
    <property type="component" value="Unassembled WGS sequence"/>
</dbReference>
<dbReference type="STRING" id="1797985.A2Y83_01405"/>
<evidence type="ECO:0000313" key="2">
    <source>
        <dbReference type="Proteomes" id="UP000178323"/>
    </source>
</evidence>
<gene>
    <name evidence="1" type="ORF">A2Y83_01405</name>
</gene>
<evidence type="ECO:0008006" key="3">
    <source>
        <dbReference type="Google" id="ProtNLM"/>
    </source>
</evidence>
<dbReference type="Gene3D" id="3.10.450.620">
    <property type="entry name" value="JHP933, nucleotidyltransferase-like core domain"/>
    <property type="match status" value="1"/>
</dbReference>
<organism evidence="1 2">
    <name type="scientific">Candidatus Falkowbacteria bacterium RBG_13_39_14</name>
    <dbReference type="NCBI Taxonomy" id="1797985"/>
    <lineage>
        <taxon>Bacteria</taxon>
        <taxon>Candidatus Falkowiibacteriota</taxon>
    </lineage>
</organism>
<dbReference type="Pfam" id="PF08843">
    <property type="entry name" value="AbiEii"/>
    <property type="match status" value="1"/>
</dbReference>
<dbReference type="InterPro" id="IPR014942">
    <property type="entry name" value="AbiEii"/>
</dbReference>
<sequence>MDDIIPLPYIPYDPFFMFTFDQIKRNYSEEIARRNPRAILVEYLQVELLNSLYKQKGSERLSFIGGTAIRIVYNSSRFSEDLDFDNFGLSFKEFDNLLNNAAQDMRKKGFELECRMVEKGAYHYYVKFAGLLASNNLSNHTNEKILVRVDAVRKKNIIKPNIVRINSFDIYMNILANPAPVILSQKLITILERKREKGRDFYDVSYLLGMTDPDYDYLKREYGVKKEELKSQLLEKTSKLDMNEWAKDVLPFLIKPDDKERILSFREYIEQRL</sequence>
<dbReference type="EMBL" id="MFFS01000002">
    <property type="protein sequence ID" value="OGF23354.1"/>
    <property type="molecule type" value="Genomic_DNA"/>
</dbReference>
<name>A0A1F5S9G2_9BACT</name>
<proteinExistence type="predicted"/>
<protein>
    <recommendedName>
        <fullName evidence="3">Nucleotidyl transferase AbiEii/AbiGii toxin family protein</fullName>
    </recommendedName>
</protein>
<evidence type="ECO:0000313" key="1">
    <source>
        <dbReference type="EMBL" id="OGF23354.1"/>
    </source>
</evidence>
<reference evidence="1 2" key="1">
    <citation type="journal article" date="2016" name="Nat. Commun.">
        <title>Thousands of microbial genomes shed light on interconnected biogeochemical processes in an aquifer system.</title>
        <authorList>
            <person name="Anantharaman K."/>
            <person name="Brown C.T."/>
            <person name="Hug L.A."/>
            <person name="Sharon I."/>
            <person name="Castelle C.J."/>
            <person name="Probst A.J."/>
            <person name="Thomas B.C."/>
            <person name="Singh A."/>
            <person name="Wilkins M.J."/>
            <person name="Karaoz U."/>
            <person name="Brodie E.L."/>
            <person name="Williams K.H."/>
            <person name="Hubbard S.S."/>
            <person name="Banfield J.F."/>
        </authorList>
    </citation>
    <scope>NUCLEOTIDE SEQUENCE [LARGE SCALE GENOMIC DNA]</scope>
</reference>
<accession>A0A1F5S9G2</accession>